<proteinExistence type="predicted"/>
<evidence type="ECO:0000313" key="2">
    <source>
        <dbReference type="Proteomes" id="UP000735302"/>
    </source>
</evidence>
<keyword evidence="2" id="KW-1185">Reference proteome</keyword>
<sequence length="259" mass="29463">MNGCDLAHQIVSYFGLQKRRSFKWWKNIFHWMFKITTNNAQKLYVLTRPPTTKKKLLQLKFFKLQCIEQLAEAAAELAPNNATVNTSRGRPGSNPVGKDSVAVTQKSKDLARLTGQHFIYELSPTCKQTAPTEKIEMEQLVEDYLRGREAIPDRREKSEVVLIPDNKEKDCCACPDCKHGERKEYPGLLIVARILTFSCQRCKVINYLAGSVRGSKPLKREAYWGGMGKGEVPELAMPRPGQLNPCIYYARPLMKSQIL</sequence>
<organism evidence="1 2">
    <name type="scientific">Plakobranchus ocellatus</name>
    <dbReference type="NCBI Taxonomy" id="259542"/>
    <lineage>
        <taxon>Eukaryota</taxon>
        <taxon>Metazoa</taxon>
        <taxon>Spiralia</taxon>
        <taxon>Lophotrochozoa</taxon>
        <taxon>Mollusca</taxon>
        <taxon>Gastropoda</taxon>
        <taxon>Heterobranchia</taxon>
        <taxon>Euthyneura</taxon>
        <taxon>Panpulmonata</taxon>
        <taxon>Sacoglossa</taxon>
        <taxon>Placobranchoidea</taxon>
        <taxon>Plakobranchidae</taxon>
        <taxon>Plakobranchus</taxon>
    </lineage>
</organism>
<protein>
    <submittedName>
        <fullName evidence="1">Uncharacterized protein</fullName>
    </submittedName>
</protein>
<gene>
    <name evidence="1" type="ORF">PoB_006073900</name>
</gene>
<evidence type="ECO:0000313" key="1">
    <source>
        <dbReference type="EMBL" id="GFO34234.1"/>
    </source>
</evidence>
<comment type="caution">
    <text evidence="1">The sequence shown here is derived from an EMBL/GenBank/DDBJ whole genome shotgun (WGS) entry which is preliminary data.</text>
</comment>
<reference evidence="1 2" key="1">
    <citation type="journal article" date="2021" name="Elife">
        <title>Chloroplast acquisition without the gene transfer in kleptoplastic sea slugs, Plakobranchus ocellatus.</title>
        <authorList>
            <person name="Maeda T."/>
            <person name="Takahashi S."/>
            <person name="Yoshida T."/>
            <person name="Shimamura S."/>
            <person name="Takaki Y."/>
            <person name="Nagai Y."/>
            <person name="Toyoda A."/>
            <person name="Suzuki Y."/>
            <person name="Arimoto A."/>
            <person name="Ishii H."/>
            <person name="Satoh N."/>
            <person name="Nishiyama T."/>
            <person name="Hasebe M."/>
            <person name="Maruyama T."/>
            <person name="Minagawa J."/>
            <person name="Obokata J."/>
            <person name="Shigenobu S."/>
        </authorList>
    </citation>
    <scope>NUCLEOTIDE SEQUENCE [LARGE SCALE GENOMIC DNA]</scope>
</reference>
<dbReference type="Proteomes" id="UP000735302">
    <property type="component" value="Unassembled WGS sequence"/>
</dbReference>
<name>A0AAV4CQQ8_9GAST</name>
<dbReference type="AlphaFoldDB" id="A0AAV4CQQ8"/>
<dbReference type="EMBL" id="BLXT01006878">
    <property type="protein sequence ID" value="GFO34234.1"/>
    <property type="molecule type" value="Genomic_DNA"/>
</dbReference>
<accession>A0AAV4CQQ8</accession>